<feature type="region of interest" description="Disordered" evidence="7">
    <location>
        <begin position="265"/>
        <end position="288"/>
    </location>
</feature>
<evidence type="ECO:0000256" key="3">
    <source>
        <dbReference type="ARBA" id="ARBA00023054"/>
    </source>
</evidence>
<keyword evidence="2" id="KW-0963">Cytoplasm</keyword>
<dbReference type="Proteomes" id="UP001212841">
    <property type="component" value="Unassembled WGS sequence"/>
</dbReference>
<name>A0AAD5SR25_9FUNG</name>
<protein>
    <submittedName>
        <fullName evidence="9">Spindle assembly abnormal protein 6</fullName>
    </submittedName>
</protein>
<dbReference type="Gene3D" id="2.170.210.20">
    <property type="entry name" value="Spindle assembly abnormal protein 6, N-terminal domain"/>
    <property type="match status" value="1"/>
</dbReference>
<feature type="region of interest" description="Disordered" evidence="7">
    <location>
        <begin position="638"/>
        <end position="692"/>
    </location>
</feature>
<feature type="compositionally biased region" description="Low complexity" evidence="7">
    <location>
        <begin position="642"/>
        <end position="660"/>
    </location>
</feature>
<evidence type="ECO:0000256" key="7">
    <source>
        <dbReference type="SAM" id="MobiDB-lite"/>
    </source>
</evidence>
<gene>
    <name evidence="9" type="primary">SAS-6</name>
    <name evidence="9" type="ORF">HK097_005343</name>
</gene>
<comment type="subcellular location">
    <subcellularLocation>
        <location evidence="1">Cytoplasm</location>
        <location evidence="1">Cytoskeleton</location>
        <location evidence="1">Microtubule organizing center</location>
        <location evidence="1">Centrosome</location>
    </subcellularLocation>
</comment>
<evidence type="ECO:0000256" key="6">
    <source>
        <dbReference type="SAM" id="Coils"/>
    </source>
</evidence>
<evidence type="ECO:0000313" key="10">
    <source>
        <dbReference type="Proteomes" id="UP001212841"/>
    </source>
</evidence>
<keyword evidence="10" id="KW-1185">Reference proteome</keyword>
<feature type="domain" description="Spindle assembly abnormal protein 6 N-terminal" evidence="8">
    <location>
        <begin position="72"/>
        <end position="186"/>
    </location>
</feature>
<keyword evidence="3 6" id="KW-0175">Coiled coil</keyword>
<keyword evidence="5" id="KW-0131">Cell cycle</keyword>
<dbReference type="InterPro" id="IPR032396">
    <property type="entry name" value="SAS-6_N"/>
</dbReference>
<feature type="coiled-coil region" evidence="6">
    <location>
        <begin position="484"/>
        <end position="539"/>
    </location>
</feature>
<evidence type="ECO:0000313" key="9">
    <source>
        <dbReference type="EMBL" id="KAJ3056666.1"/>
    </source>
</evidence>
<proteinExistence type="predicted"/>
<evidence type="ECO:0000256" key="2">
    <source>
        <dbReference type="ARBA" id="ARBA00022490"/>
    </source>
</evidence>
<dbReference type="PANTHER" id="PTHR44281:SF2">
    <property type="entry name" value="SPINDLE ASSEMBLY ABNORMAL PROTEIN 6 HOMOLOG"/>
    <property type="match status" value="1"/>
</dbReference>
<feature type="region of interest" description="Disordered" evidence="7">
    <location>
        <begin position="570"/>
        <end position="590"/>
    </location>
</feature>
<evidence type="ECO:0000256" key="4">
    <source>
        <dbReference type="ARBA" id="ARBA00023212"/>
    </source>
</evidence>
<keyword evidence="4" id="KW-0206">Cytoskeleton</keyword>
<comment type="caution">
    <text evidence="9">The sequence shown here is derived from an EMBL/GenBank/DDBJ whole genome shotgun (WGS) entry which is preliminary data.</text>
</comment>
<sequence length="692" mass="76016">MDVLPPNSSLVYAKTVPITIKHISQQQQNSNTPANNISGNGLPTSATTGGLVGLRSSTIPSDRFHHEEKGHGITVQIAMGTKNAGRLKCLEIRLTDDSDPFFLFSLDIGEDDFHALRSEQNLLVDFVQFPAKFIELLDLCIASGDDEFPKFLGQLTTEPSTSRLYSTFNIIETNTFKHITHLSLHFIPGNDIAIRQYLATLVKDYKTQTSTLKSQLSSTTNTLSAKLQEAESLNTRLTAELDSIKLIQAEQNTRLQLQHTEAISSERSRVAKEREEERRNLEREKRETEVRYEEQVGFAALVVNVSLLFEQLASQVKVLTQKVATLTTSNEHYKSHSQSLESSLTNANKQIAALQQDVIVARQDAERNGANGRQLDRARTELEAELRAAKERVRELERQERDTSDVARRAEDAVKSMAEQKAKLEDTLNLYKSSTARLEDSLSKATDEINKGNDIIRRLQSDLKAAKSKAKLRNVVTMQQEKLLDERHSTIEALQKEIADIRREIGRKEAEGSDKGKEVEELRAKVEELRQKVEDDNHVIEWLHKQLNEEALHRPMTGFASLNIGSEYKRPTSPTYRSRFPTTNGDSAMPSYNPLSSSTTLKYTPAGAAVGSLAGVGERYGASAGAALGGNGDPVLRRTSPVGRSGSVTGVGRSGSVAGVRGYGVGTGTGPAGKSGGLGAGSGVKSNYFPNA</sequence>
<dbReference type="CDD" id="cd10142">
    <property type="entry name" value="HD_SAS6_N"/>
    <property type="match status" value="1"/>
</dbReference>
<reference evidence="9" key="1">
    <citation type="submission" date="2020-05" db="EMBL/GenBank/DDBJ databases">
        <title>Phylogenomic resolution of chytrid fungi.</title>
        <authorList>
            <person name="Stajich J.E."/>
            <person name="Amses K."/>
            <person name="Simmons R."/>
            <person name="Seto K."/>
            <person name="Myers J."/>
            <person name="Bonds A."/>
            <person name="Quandt C.A."/>
            <person name="Barry K."/>
            <person name="Liu P."/>
            <person name="Grigoriev I."/>
            <person name="Longcore J.E."/>
            <person name="James T.Y."/>
        </authorList>
    </citation>
    <scope>NUCLEOTIDE SEQUENCE</scope>
    <source>
        <strain evidence="9">JEL0318</strain>
    </source>
</reference>
<dbReference type="Pfam" id="PF16531">
    <property type="entry name" value="SAS-6_N"/>
    <property type="match status" value="1"/>
</dbReference>
<dbReference type="EMBL" id="JADGJD010000025">
    <property type="protein sequence ID" value="KAJ3056666.1"/>
    <property type="molecule type" value="Genomic_DNA"/>
</dbReference>
<evidence type="ECO:0000259" key="8">
    <source>
        <dbReference type="Pfam" id="PF16531"/>
    </source>
</evidence>
<dbReference type="InterPro" id="IPR038558">
    <property type="entry name" value="SAS-6_N_sf"/>
</dbReference>
<accession>A0AAD5SR25</accession>
<feature type="coiled-coil region" evidence="6">
    <location>
        <begin position="337"/>
        <end position="434"/>
    </location>
</feature>
<dbReference type="AlphaFoldDB" id="A0AAD5SR25"/>
<evidence type="ECO:0000256" key="5">
    <source>
        <dbReference type="ARBA" id="ARBA00023306"/>
    </source>
</evidence>
<dbReference type="PANTHER" id="PTHR44281">
    <property type="entry name" value="SPINDLE ASSEMBLY ABNORMAL PROTEIN 6 HOMOLOG"/>
    <property type="match status" value="1"/>
</dbReference>
<evidence type="ECO:0000256" key="1">
    <source>
        <dbReference type="ARBA" id="ARBA00004300"/>
    </source>
</evidence>
<feature type="compositionally biased region" description="Gly residues" evidence="7">
    <location>
        <begin position="661"/>
        <end position="682"/>
    </location>
</feature>
<organism evidence="9 10">
    <name type="scientific">Rhizophlyctis rosea</name>
    <dbReference type="NCBI Taxonomy" id="64517"/>
    <lineage>
        <taxon>Eukaryota</taxon>
        <taxon>Fungi</taxon>
        <taxon>Fungi incertae sedis</taxon>
        <taxon>Chytridiomycota</taxon>
        <taxon>Chytridiomycota incertae sedis</taxon>
        <taxon>Chytridiomycetes</taxon>
        <taxon>Rhizophlyctidales</taxon>
        <taxon>Rhizophlyctidaceae</taxon>
        <taxon>Rhizophlyctis</taxon>
    </lineage>
</organism>
<feature type="compositionally biased region" description="Polar residues" evidence="7">
    <location>
        <begin position="572"/>
        <end position="586"/>
    </location>
</feature>